<dbReference type="GO" id="GO:0016651">
    <property type="term" value="F:oxidoreductase activity, acting on NAD(P)H"/>
    <property type="evidence" value="ECO:0007669"/>
    <property type="project" value="TreeGrafter"/>
</dbReference>
<dbReference type="SUPFAM" id="SSF51905">
    <property type="entry name" value="FAD/NAD(P)-binding domain"/>
    <property type="match status" value="2"/>
</dbReference>
<comment type="cofactor">
    <cofactor evidence="1">
        <name>FAD</name>
        <dbReference type="ChEBI" id="CHEBI:57692"/>
    </cofactor>
</comment>
<dbReference type="PRINTS" id="PR00368">
    <property type="entry name" value="FADPNR"/>
</dbReference>
<dbReference type="RefSeq" id="WP_149764881.1">
    <property type="nucleotide sequence ID" value="NZ_FTMK01000004.1"/>
</dbReference>
<dbReference type="OrthoDB" id="7809559at2"/>
<evidence type="ECO:0000256" key="4">
    <source>
        <dbReference type="ARBA" id="ARBA00023002"/>
    </source>
</evidence>
<dbReference type="InterPro" id="IPR036188">
    <property type="entry name" value="FAD/NAD-bd_sf"/>
</dbReference>
<sequence length="398" mass="41649">MNIVILGAGQAAASLAAKLRALGHRGGIAVIGDEPAPPYQRPPLSKAYLLGQMGLDRLTLRAADWWQDQGIALHLGERATGIDRDRRVVATERGEYPYDQLALTLGAAPRRLPAAMGGDLPGVHVVRNLADIAGVKPALVAGRRLVVIGGGYIGLEAAAVARKLGLEVTLVEAAPRILGRVAAPETAEMIRALHRAHGVEIVEGTGIARITGTAAADGVELADGRHLPADLVICGIGVAPETALAQAAGLAVDNGIATDAFGRSSDPAIWAAGDCASFPWADSRLRLESVGNAIDMAEAVAANMLGADIPYMPKPWFWSDQFDAKLQIAGLNLGYDRVVTRPAANGGSVWYYRAGRLIAVDALNDARAYMIGKRLIEAGRSPEPQTVAEAAELKALMA</sequence>
<dbReference type="GO" id="GO:0051213">
    <property type="term" value="F:dioxygenase activity"/>
    <property type="evidence" value="ECO:0007669"/>
    <property type="project" value="UniProtKB-KW"/>
</dbReference>
<evidence type="ECO:0000259" key="5">
    <source>
        <dbReference type="Pfam" id="PF07992"/>
    </source>
</evidence>
<proteinExistence type="predicted"/>
<evidence type="ECO:0000256" key="1">
    <source>
        <dbReference type="ARBA" id="ARBA00001974"/>
    </source>
</evidence>
<evidence type="ECO:0000313" key="7">
    <source>
        <dbReference type="EMBL" id="SIQ18624.1"/>
    </source>
</evidence>
<protein>
    <submittedName>
        <fullName evidence="7">3-phenylpropionate/trans-cinnamate dioxygenase ferredoxin reductase subunit</fullName>
    </submittedName>
</protein>
<dbReference type="Proteomes" id="UP000323956">
    <property type="component" value="Unassembled WGS sequence"/>
</dbReference>
<feature type="domain" description="Reductase C-terminal" evidence="6">
    <location>
        <begin position="316"/>
        <end position="396"/>
    </location>
</feature>
<evidence type="ECO:0000313" key="8">
    <source>
        <dbReference type="Proteomes" id="UP000323956"/>
    </source>
</evidence>
<keyword evidence="7" id="KW-0223">Dioxygenase</keyword>
<dbReference type="EMBL" id="FTMK01000004">
    <property type="protein sequence ID" value="SIQ18624.1"/>
    <property type="molecule type" value="Genomic_DNA"/>
</dbReference>
<dbReference type="SUPFAM" id="SSF55424">
    <property type="entry name" value="FAD/NAD-linked reductases, dimerisation (C-terminal) domain"/>
    <property type="match status" value="1"/>
</dbReference>
<dbReference type="GO" id="GO:0005737">
    <property type="term" value="C:cytoplasm"/>
    <property type="evidence" value="ECO:0007669"/>
    <property type="project" value="TreeGrafter"/>
</dbReference>
<dbReference type="InterPro" id="IPR050446">
    <property type="entry name" value="FAD-oxidoreductase/Apoptosis"/>
</dbReference>
<gene>
    <name evidence="7" type="ORF">SAMN05421641_104185</name>
</gene>
<name>A0A1N6QPX8_9RHOB</name>
<organism evidence="7 8">
    <name type="scientific">Paracoccus thiocyanatus</name>
    <dbReference type="NCBI Taxonomy" id="34006"/>
    <lineage>
        <taxon>Bacteria</taxon>
        <taxon>Pseudomonadati</taxon>
        <taxon>Pseudomonadota</taxon>
        <taxon>Alphaproteobacteria</taxon>
        <taxon>Rhodobacterales</taxon>
        <taxon>Paracoccaceae</taxon>
        <taxon>Paracoccus</taxon>
    </lineage>
</organism>
<dbReference type="PANTHER" id="PTHR43557:SF2">
    <property type="entry name" value="RIESKE DOMAIN-CONTAINING PROTEIN-RELATED"/>
    <property type="match status" value="1"/>
</dbReference>
<accession>A0A1N6QPX8</accession>
<dbReference type="Gene3D" id="3.30.390.30">
    <property type="match status" value="1"/>
</dbReference>
<dbReference type="InterPro" id="IPR023753">
    <property type="entry name" value="FAD/NAD-binding_dom"/>
</dbReference>
<keyword evidence="2" id="KW-0285">Flavoprotein</keyword>
<dbReference type="PRINTS" id="PR00411">
    <property type="entry name" value="PNDRDTASEI"/>
</dbReference>
<dbReference type="AlphaFoldDB" id="A0A1N6QPX8"/>
<dbReference type="Gene3D" id="3.50.50.60">
    <property type="entry name" value="FAD/NAD(P)-binding domain"/>
    <property type="match status" value="2"/>
</dbReference>
<keyword evidence="4" id="KW-0560">Oxidoreductase</keyword>
<dbReference type="PANTHER" id="PTHR43557">
    <property type="entry name" value="APOPTOSIS-INDUCING FACTOR 1"/>
    <property type="match status" value="1"/>
</dbReference>
<dbReference type="InterPro" id="IPR016156">
    <property type="entry name" value="FAD/NAD-linked_Rdtase_dimer_sf"/>
</dbReference>
<keyword evidence="3" id="KW-0274">FAD</keyword>
<feature type="domain" description="FAD/NAD(P)-binding" evidence="5">
    <location>
        <begin position="1"/>
        <end position="297"/>
    </location>
</feature>
<evidence type="ECO:0000259" key="6">
    <source>
        <dbReference type="Pfam" id="PF14759"/>
    </source>
</evidence>
<evidence type="ECO:0000256" key="2">
    <source>
        <dbReference type="ARBA" id="ARBA00022630"/>
    </source>
</evidence>
<dbReference type="Pfam" id="PF14759">
    <property type="entry name" value="Reductase_C"/>
    <property type="match status" value="1"/>
</dbReference>
<dbReference type="Pfam" id="PF07992">
    <property type="entry name" value="Pyr_redox_2"/>
    <property type="match status" value="1"/>
</dbReference>
<reference evidence="7 8" key="1">
    <citation type="submission" date="2017-01" db="EMBL/GenBank/DDBJ databases">
        <authorList>
            <person name="Varghese N."/>
            <person name="Submissions S."/>
        </authorList>
    </citation>
    <scope>NUCLEOTIDE SEQUENCE [LARGE SCALE GENOMIC DNA]</scope>
    <source>
        <strain evidence="7 8">ATCC 700171</strain>
    </source>
</reference>
<dbReference type="InterPro" id="IPR028202">
    <property type="entry name" value="Reductase_C"/>
</dbReference>
<evidence type="ECO:0000256" key="3">
    <source>
        <dbReference type="ARBA" id="ARBA00022827"/>
    </source>
</evidence>